<dbReference type="Proteomes" id="UP001642360">
    <property type="component" value="Unassembled WGS sequence"/>
</dbReference>
<organism evidence="1 2">
    <name type="scientific">Ilex paraguariensis</name>
    <name type="common">yerba mate</name>
    <dbReference type="NCBI Taxonomy" id="185542"/>
    <lineage>
        <taxon>Eukaryota</taxon>
        <taxon>Viridiplantae</taxon>
        <taxon>Streptophyta</taxon>
        <taxon>Embryophyta</taxon>
        <taxon>Tracheophyta</taxon>
        <taxon>Spermatophyta</taxon>
        <taxon>Magnoliopsida</taxon>
        <taxon>eudicotyledons</taxon>
        <taxon>Gunneridae</taxon>
        <taxon>Pentapetalae</taxon>
        <taxon>asterids</taxon>
        <taxon>campanulids</taxon>
        <taxon>Aquifoliales</taxon>
        <taxon>Aquifoliaceae</taxon>
        <taxon>Ilex</taxon>
    </lineage>
</organism>
<evidence type="ECO:0000313" key="1">
    <source>
        <dbReference type="EMBL" id="CAK9165221.1"/>
    </source>
</evidence>
<accession>A0ABC8T7W1</accession>
<gene>
    <name evidence="1" type="ORF">ILEXP_LOCUS34377</name>
</gene>
<dbReference type="EMBL" id="CAUOFW020004350">
    <property type="protein sequence ID" value="CAK9165221.1"/>
    <property type="molecule type" value="Genomic_DNA"/>
</dbReference>
<reference evidence="1 2" key="1">
    <citation type="submission" date="2024-02" db="EMBL/GenBank/DDBJ databases">
        <authorList>
            <person name="Vignale AGUSTIN F."/>
            <person name="Sosa J E."/>
            <person name="Modenutti C."/>
        </authorList>
    </citation>
    <scope>NUCLEOTIDE SEQUENCE [LARGE SCALE GENOMIC DNA]</scope>
</reference>
<sequence length="130" mass="14775">MFSPESNLCLILHIFNIYILEHNLLASYFVENLSSLNEAVVGVGYALKKGIEYANWILELLRRVTSVKSLLLNRDTMAVSLLYLPYAKYTSLNSLTLLLADLYSTTPWLTINLSFMPFKHLGFANDTHLS</sequence>
<proteinExistence type="predicted"/>
<name>A0ABC8T7W1_9AQUA</name>
<dbReference type="AlphaFoldDB" id="A0ABC8T7W1"/>
<protein>
    <submittedName>
        <fullName evidence="1">Uncharacterized protein</fullName>
    </submittedName>
</protein>
<evidence type="ECO:0000313" key="2">
    <source>
        <dbReference type="Proteomes" id="UP001642360"/>
    </source>
</evidence>
<comment type="caution">
    <text evidence="1">The sequence shown here is derived from an EMBL/GenBank/DDBJ whole genome shotgun (WGS) entry which is preliminary data.</text>
</comment>
<keyword evidence="2" id="KW-1185">Reference proteome</keyword>